<proteinExistence type="predicted"/>
<accession>A0A1X6YZ53</accession>
<feature type="signal peptide" evidence="2">
    <location>
        <begin position="1"/>
        <end position="19"/>
    </location>
</feature>
<evidence type="ECO:0000313" key="3">
    <source>
        <dbReference type="EMBL" id="SLN33768.1"/>
    </source>
</evidence>
<evidence type="ECO:0008006" key="5">
    <source>
        <dbReference type="Google" id="ProtNLM"/>
    </source>
</evidence>
<protein>
    <recommendedName>
        <fullName evidence="5">Ferrochelatase</fullName>
    </recommendedName>
</protein>
<feature type="chain" id="PRO_5012755878" description="Ferrochelatase" evidence="2">
    <location>
        <begin position="20"/>
        <end position="62"/>
    </location>
</feature>
<keyword evidence="1" id="KW-1133">Transmembrane helix</keyword>
<keyword evidence="1" id="KW-0472">Membrane</keyword>
<keyword evidence="4" id="KW-1185">Reference proteome</keyword>
<dbReference type="RefSeq" id="WP_085826325.1">
    <property type="nucleotide sequence ID" value="NZ_FWFJ01000009.1"/>
</dbReference>
<sequence>MKKLVLAAALSAAASTAFAGSYAEPVIEAPVVVEETAASSSAAGVWVPLVLLAIVAAVIAAD</sequence>
<reference evidence="4" key="1">
    <citation type="submission" date="2017-03" db="EMBL/GenBank/DDBJ databases">
        <authorList>
            <person name="Rodrigo-Torres L."/>
            <person name="Arahal R.D."/>
            <person name="Lucena T."/>
        </authorList>
    </citation>
    <scope>NUCLEOTIDE SEQUENCE [LARGE SCALE GENOMIC DNA]</scope>
    <source>
        <strain evidence="4">CECT 8370</strain>
    </source>
</reference>
<gene>
    <name evidence="3" type="ORF">ROG8370_01383</name>
</gene>
<evidence type="ECO:0000256" key="2">
    <source>
        <dbReference type="SAM" id="SignalP"/>
    </source>
</evidence>
<name>A0A1X6YZ53_9RHOB</name>
<keyword evidence="2" id="KW-0732">Signal</keyword>
<evidence type="ECO:0000313" key="4">
    <source>
        <dbReference type="Proteomes" id="UP000194012"/>
    </source>
</evidence>
<keyword evidence="1" id="KW-0812">Transmembrane</keyword>
<dbReference type="Proteomes" id="UP000194012">
    <property type="component" value="Unassembled WGS sequence"/>
</dbReference>
<organism evidence="3 4">
    <name type="scientific">Roseovarius gaetbuli</name>
    <dbReference type="NCBI Taxonomy" id="1356575"/>
    <lineage>
        <taxon>Bacteria</taxon>
        <taxon>Pseudomonadati</taxon>
        <taxon>Pseudomonadota</taxon>
        <taxon>Alphaproteobacteria</taxon>
        <taxon>Rhodobacterales</taxon>
        <taxon>Roseobacteraceae</taxon>
        <taxon>Roseovarius</taxon>
    </lineage>
</organism>
<evidence type="ECO:0000256" key="1">
    <source>
        <dbReference type="SAM" id="Phobius"/>
    </source>
</evidence>
<feature type="transmembrane region" description="Helical" evidence="1">
    <location>
        <begin position="43"/>
        <end position="61"/>
    </location>
</feature>
<dbReference type="EMBL" id="FWFJ01000009">
    <property type="protein sequence ID" value="SLN33768.1"/>
    <property type="molecule type" value="Genomic_DNA"/>
</dbReference>
<dbReference type="AlphaFoldDB" id="A0A1X6YZ53"/>